<dbReference type="OrthoDB" id="3213425at2"/>
<dbReference type="EMBL" id="SMKP01000113">
    <property type="protein sequence ID" value="TDD16059.1"/>
    <property type="molecule type" value="Genomic_DNA"/>
</dbReference>
<evidence type="ECO:0000313" key="1">
    <source>
        <dbReference type="EMBL" id="TDD16059.1"/>
    </source>
</evidence>
<keyword evidence="2" id="KW-1185">Reference proteome</keyword>
<dbReference type="RefSeq" id="WP_132514818.1">
    <property type="nucleotide sequence ID" value="NZ_SMKP01000113.1"/>
</dbReference>
<name>A0A4R4WB90_9ACTN</name>
<organism evidence="1 2">
    <name type="scientific">Nonomuraea diastatica</name>
    <dbReference type="NCBI Taxonomy" id="1848329"/>
    <lineage>
        <taxon>Bacteria</taxon>
        <taxon>Bacillati</taxon>
        <taxon>Actinomycetota</taxon>
        <taxon>Actinomycetes</taxon>
        <taxon>Streptosporangiales</taxon>
        <taxon>Streptosporangiaceae</taxon>
        <taxon>Nonomuraea</taxon>
    </lineage>
</organism>
<dbReference type="AlphaFoldDB" id="A0A4R4WB90"/>
<evidence type="ECO:0000313" key="2">
    <source>
        <dbReference type="Proteomes" id="UP000294543"/>
    </source>
</evidence>
<dbReference type="Proteomes" id="UP000294543">
    <property type="component" value="Unassembled WGS sequence"/>
</dbReference>
<evidence type="ECO:0008006" key="3">
    <source>
        <dbReference type="Google" id="ProtNLM"/>
    </source>
</evidence>
<sequence>MSAMLAQADQQFAQGPHERDPAWVAHLSEAELAGEGGLCWRGAGAFQRGIASQQHAMAGFGSRYPRSVQLTQTSLAEGHLGMGEIEAAISHARAAVDAAKDLTSARATTHLHAFATRLQPYRDNRHVQDFTDYLRARTRQPTTPTAV</sequence>
<comment type="caution">
    <text evidence="1">The sequence shown here is derived from an EMBL/GenBank/DDBJ whole genome shotgun (WGS) entry which is preliminary data.</text>
</comment>
<gene>
    <name evidence="1" type="ORF">E1294_32625</name>
</gene>
<reference evidence="1 2" key="1">
    <citation type="submission" date="2019-03" db="EMBL/GenBank/DDBJ databases">
        <title>Draft genome sequences of novel Actinobacteria.</title>
        <authorList>
            <person name="Sahin N."/>
            <person name="Ay H."/>
            <person name="Saygin H."/>
        </authorList>
    </citation>
    <scope>NUCLEOTIDE SEQUENCE [LARGE SCALE GENOMIC DNA]</scope>
    <source>
        <strain evidence="1 2">KC712</strain>
    </source>
</reference>
<proteinExistence type="predicted"/>
<protein>
    <recommendedName>
        <fullName evidence="3">Tetratricopeptide repeat protein</fullName>
    </recommendedName>
</protein>
<accession>A0A4R4WB90</accession>